<keyword evidence="6" id="KW-1185">Reference proteome</keyword>
<dbReference type="Pfam" id="PF01638">
    <property type="entry name" value="HxlR"/>
    <property type="match status" value="1"/>
</dbReference>
<evidence type="ECO:0000313" key="6">
    <source>
        <dbReference type="Proteomes" id="UP000324209"/>
    </source>
</evidence>
<organism evidence="5 6">
    <name type="scientific">Oceanispirochaeta crateris</name>
    <dbReference type="NCBI Taxonomy" id="2518645"/>
    <lineage>
        <taxon>Bacteria</taxon>
        <taxon>Pseudomonadati</taxon>
        <taxon>Spirochaetota</taxon>
        <taxon>Spirochaetia</taxon>
        <taxon>Spirochaetales</taxon>
        <taxon>Spirochaetaceae</taxon>
        <taxon>Oceanispirochaeta</taxon>
    </lineage>
</organism>
<dbReference type="PROSITE" id="PS51118">
    <property type="entry name" value="HTH_HXLR"/>
    <property type="match status" value="1"/>
</dbReference>
<dbReference type="Proteomes" id="UP000324209">
    <property type="component" value="Chromosome"/>
</dbReference>
<sequence>MSIDKYIEECKVCTVDEKIKATLCPVCLTQRVVRGKWKIVIVWLLREEAMRFSRIKQSIPHITQAYLSAQLKELESDRLIFRKSYDEVPPRVEYSLSPEGKSLVEVIRHTQEWGASYIKSQIDS</sequence>
<reference evidence="5 6" key="1">
    <citation type="submission" date="2019-02" db="EMBL/GenBank/DDBJ databases">
        <title>Complete Genome Sequence and Methylome Analysis of free living Spirochaetas.</title>
        <authorList>
            <person name="Fomenkov A."/>
            <person name="Dubinina G."/>
            <person name="Leshcheva N."/>
            <person name="Mikheeva N."/>
            <person name="Grabovich M."/>
            <person name="Vincze T."/>
            <person name="Roberts R.J."/>
        </authorList>
    </citation>
    <scope>NUCLEOTIDE SEQUENCE [LARGE SCALE GENOMIC DNA]</scope>
    <source>
        <strain evidence="5 6">K2</strain>
    </source>
</reference>
<dbReference type="GO" id="GO:0003677">
    <property type="term" value="F:DNA binding"/>
    <property type="evidence" value="ECO:0007669"/>
    <property type="project" value="UniProtKB-KW"/>
</dbReference>
<dbReference type="PANTHER" id="PTHR33204:SF29">
    <property type="entry name" value="TRANSCRIPTIONAL REGULATOR"/>
    <property type="match status" value="1"/>
</dbReference>
<dbReference type="RefSeq" id="WP_149486392.1">
    <property type="nucleotide sequence ID" value="NZ_CP036150.1"/>
</dbReference>
<evidence type="ECO:0000259" key="4">
    <source>
        <dbReference type="PROSITE" id="PS51118"/>
    </source>
</evidence>
<dbReference type="KEGG" id="ock:EXM22_10045"/>
<evidence type="ECO:0000313" key="5">
    <source>
        <dbReference type="EMBL" id="QEN08312.1"/>
    </source>
</evidence>
<dbReference type="EMBL" id="CP036150">
    <property type="protein sequence ID" value="QEN08312.1"/>
    <property type="molecule type" value="Genomic_DNA"/>
</dbReference>
<dbReference type="SUPFAM" id="SSF46785">
    <property type="entry name" value="Winged helix' DNA-binding domain"/>
    <property type="match status" value="1"/>
</dbReference>
<dbReference type="AlphaFoldDB" id="A0A5C1QQA4"/>
<evidence type="ECO:0000256" key="1">
    <source>
        <dbReference type="ARBA" id="ARBA00023015"/>
    </source>
</evidence>
<keyword evidence="3" id="KW-0804">Transcription</keyword>
<evidence type="ECO:0000256" key="2">
    <source>
        <dbReference type="ARBA" id="ARBA00023125"/>
    </source>
</evidence>
<keyword evidence="2" id="KW-0238">DNA-binding</keyword>
<dbReference type="OrthoDB" id="9791143at2"/>
<proteinExistence type="predicted"/>
<gene>
    <name evidence="5" type="ORF">EXM22_10045</name>
</gene>
<dbReference type="InterPro" id="IPR002577">
    <property type="entry name" value="HTH_HxlR"/>
</dbReference>
<keyword evidence="1" id="KW-0805">Transcription regulation</keyword>
<dbReference type="InterPro" id="IPR036390">
    <property type="entry name" value="WH_DNA-bd_sf"/>
</dbReference>
<feature type="domain" description="HTH hxlR-type" evidence="4">
    <location>
        <begin position="24"/>
        <end position="122"/>
    </location>
</feature>
<dbReference type="PANTHER" id="PTHR33204">
    <property type="entry name" value="TRANSCRIPTIONAL REGULATOR, MARR FAMILY"/>
    <property type="match status" value="1"/>
</dbReference>
<accession>A0A5C1QQA4</accession>
<evidence type="ECO:0000256" key="3">
    <source>
        <dbReference type="ARBA" id="ARBA00023163"/>
    </source>
</evidence>
<dbReference type="InterPro" id="IPR036388">
    <property type="entry name" value="WH-like_DNA-bd_sf"/>
</dbReference>
<name>A0A5C1QQA4_9SPIO</name>
<protein>
    <submittedName>
        <fullName evidence="5">Transcriptional regulator</fullName>
    </submittedName>
</protein>
<dbReference type="Gene3D" id="1.10.10.10">
    <property type="entry name" value="Winged helix-like DNA-binding domain superfamily/Winged helix DNA-binding domain"/>
    <property type="match status" value="1"/>
</dbReference>